<dbReference type="EMBL" id="CAMXCT030002668">
    <property type="protein sequence ID" value="CAL4787014.1"/>
    <property type="molecule type" value="Genomic_DNA"/>
</dbReference>
<dbReference type="GO" id="GO:0005509">
    <property type="term" value="F:calcium ion binding"/>
    <property type="evidence" value="ECO:0007669"/>
    <property type="project" value="InterPro"/>
</dbReference>
<feature type="compositionally biased region" description="Low complexity" evidence="3">
    <location>
        <begin position="548"/>
        <end position="568"/>
    </location>
</feature>
<feature type="compositionally biased region" description="Acidic residues" evidence="3">
    <location>
        <begin position="595"/>
        <end position="608"/>
    </location>
</feature>
<dbReference type="InterPro" id="IPR018247">
    <property type="entry name" value="EF_Hand_1_Ca_BS"/>
</dbReference>
<dbReference type="SUPFAM" id="SSF47473">
    <property type="entry name" value="EF-hand"/>
    <property type="match status" value="2"/>
</dbReference>
<feature type="compositionally biased region" description="Acidic residues" evidence="3">
    <location>
        <begin position="1882"/>
        <end position="1894"/>
    </location>
</feature>
<dbReference type="Gene3D" id="3.30.420.10">
    <property type="entry name" value="Ribonuclease H-like superfamily/Ribonuclease H"/>
    <property type="match status" value="1"/>
</dbReference>
<feature type="compositionally biased region" description="Low complexity" evidence="3">
    <location>
        <begin position="772"/>
        <end position="800"/>
    </location>
</feature>
<evidence type="ECO:0000313" key="9">
    <source>
        <dbReference type="Proteomes" id="UP001152797"/>
    </source>
</evidence>
<feature type="domain" description="Integrase catalytic" evidence="5">
    <location>
        <begin position="1368"/>
        <end position="1537"/>
    </location>
</feature>
<feature type="compositionally biased region" description="Basic residues" evidence="3">
    <location>
        <begin position="801"/>
        <end position="811"/>
    </location>
</feature>
<dbReference type="InterPro" id="IPR002048">
    <property type="entry name" value="EF_hand_dom"/>
</dbReference>
<dbReference type="GO" id="GO:0003676">
    <property type="term" value="F:nucleic acid binding"/>
    <property type="evidence" value="ECO:0007669"/>
    <property type="project" value="InterPro"/>
</dbReference>
<dbReference type="InterPro" id="IPR050145">
    <property type="entry name" value="Centrin_CML-like"/>
</dbReference>
<feature type="domain" description="EF-hand" evidence="4">
    <location>
        <begin position="2460"/>
        <end position="2495"/>
    </location>
</feature>
<dbReference type="EMBL" id="CAMXCT020002668">
    <property type="protein sequence ID" value="CAL1153077.1"/>
    <property type="molecule type" value="Genomic_DNA"/>
</dbReference>
<feature type="region of interest" description="Disordered" evidence="3">
    <location>
        <begin position="772"/>
        <end position="824"/>
    </location>
</feature>
<dbReference type="GO" id="GO:0015074">
    <property type="term" value="P:DNA integration"/>
    <property type="evidence" value="ECO:0007669"/>
    <property type="project" value="InterPro"/>
</dbReference>
<feature type="region of interest" description="Disordered" evidence="3">
    <location>
        <begin position="1882"/>
        <end position="1910"/>
    </location>
</feature>
<dbReference type="EMBL" id="CAMXCT010002668">
    <property type="protein sequence ID" value="CAI3999702.1"/>
    <property type="molecule type" value="Genomic_DNA"/>
</dbReference>
<evidence type="ECO:0000256" key="1">
    <source>
        <dbReference type="ARBA" id="ARBA00022737"/>
    </source>
</evidence>
<accession>A0A9P1CZ51</accession>
<name>A0A9P1CZ51_9DINO</name>
<dbReference type="Gene3D" id="1.10.238.10">
    <property type="entry name" value="EF-hand"/>
    <property type="match status" value="2"/>
</dbReference>
<gene>
    <name evidence="6" type="ORF">C1SCF055_LOCUS25879</name>
</gene>
<feature type="domain" description="EF-hand" evidence="4">
    <location>
        <begin position="2496"/>
        <end position="2531"/>
    </location>
</feature>
<organism evidence="6">
    <name type="scientific">Cladocopium goreaui</name>
    <dbReference type="NCBI Taxonomy" id="2562237"/>
    <lineage>
        <taxon>Eukaryota</taxon>
        <taxon>Sar</taxon>
        <taxon>Alveolata</taxon>
        <taxon>Dinophyceae</taxon>
        <taxon>Suessiales</taxon>
        <taxon>Symbiodiniaceae</taxon>
        <taxon>Cladocopium</taxon>
    </lineage>
</organism>
<reference evidence="7" key="2">
    <citation type="submission" date="2024-04" db="EMBL/GenBank/DDBJ databases">
        <authorList>
            <person name="Chen Y."/>
            <person name="Shah S."/>
            <person name="Dougan E. K."/>
            <person name="Thang M."/>
            <person name="Chan C."/>
        </authorList>
    </citation>
    <scope>NUCLEOTIDE SEQUENCE [LARGE SCALE GENOMIC DNA]</scope>
</reference>
<feature type="compositionally biased region" description="Basic and acidic residues" evidence="3">
    <location>
        <begin position="189"/>
        <end position="200"/>
    </location>
</feature>
<dbReference type="PROSITE" id="PS50994">
    <property type="entry name" value="INTEGRASE"/>
    <property type="match status" value="1"/>
</dbReference>
<evidence type="ECO:0000313" key="7">
    <source>
        <dbReference type="EMBL" id="CAL1153077.1"/>
    </source>
</evidence>
<feature type="region of interest" description="Disordered" evidence="3">
    <location>
        <begin position="309"/>
        <end position="352"/>
    </location>
</feature>
<dbReference type="Proteomes" id="UP001152797">
    <property type="component" value="Unassembled WGS sequence"/>
</dbReference>
<dbReference type="InterPro" id="IPR011992">
    <property type="entry name" value="EF-hand-dom_pair"/>
</dbReference>
<dbReference type="PROSITE" id="PS50222">
    <property type="entry name" value="EF_HAND_2"/>
    <property type="match status" value="3"/>
</dbReference>
<feature type="compositionally biased region" description="Polar residues" evidence="3">
    <location>
        <begin position="812"/>
        <end position="823"/>
    </location>
</feature>
<evidence type="ECO:0000259" key="4">
    <source>
        <dbReference type="PROSITE" id="PS50222"/>
    </source>
</evidence>
<dbReference type="SUPFAM" id="SSF53098">
    <property type="entry name" value="Ribonuclease H-like"/>
    <property type="match status" value="1"/>
</dbReference>
<evidence type="ECO:0000256" key="2">
    <source>
        <dbReference type="ARBA" id="ARBA00022837"/>
    </source>
</evidence>
<feature type="compositionally biased region" description="Polar residues" evidence="3">
    <location>
        <begin position="309"/>
        <end position="331"/>
    </location>
</feature>
<dbReference type="PANTHER" id="PTHR23050">
    <property type="entry name" value="CALCIUM BINDING PROTEIN"/>
    <property type="match status" value="1"/>
</dbReference>
<evidence type="ECO:0000313" key="6">
    <source>
        <dbReference type="EMBL" id="CAI3999702.1"/>
    </source>
</evidence>
<proteinExistence type="predicted"/>
<feature type="region of interest" description="Disordered" evidence="3">
    <location>
        <begin position="527"/>
        <end position="608"/>
    </location>
</feature>
<dbReference type="CDD" id="cd00051">
    <property type="entry name" value="EFh"/>
    <property type="match status" value="1"/>
</dbReference>
<feature type="region of interest" description="Disordered" evidence="3">
    <location>
        <begin position="187"/>
        <end position="286"/>
    </location>
</feature>
<dbReference type="OrthoDB" id="3556418at2759"/>
<protein>
    <submittedName>
        <fullName evidence="8">Calmodulin</fullName>
    </submittedName>
</protein>
<evidence type="ECO:0000259" key="5">
    <source>
        <dbReference type="PROSITE" id="PS50994"/>
    </source>
</evidence>
<feature type="region of interest" description="Disordered" evidence="3">
    <location>
        <begin position="1"/>
        <end position="31"/>
    </location>
</feature>
<evidence type="ECO:0000256" key="3">
    <source>
        <dbReference type="SAM" id="MobiDB-lite"/>
    </source>
</evidence>
<dbReference type="InterPro" id="IPR036397">
    <property type="entry name" value="RNaseH_sf"/>
</dbReference>
<dbReference type="SMART" id="SM00054">
    <property type="entry name" value="EFh"/>
    <property type="match status" value="4"/>
</dbReference>
<keyword evidence="2" id="KW-0106">Calcium</keyword>
<comment type="caution">
    <text evidence="6">The sequence shown here is derived from an EMBL/GenBank/DDBJ whole genome shotgun (WGS) entry which is preliminary data.</text>
</comment>
<evidence type="ECO:0000313" key="8">
    <source>
        <dbReference type="EMBL" id="CAL4787014.1"/>
    </source>
</evidence>
<keyword evidence="9" id="KW-1185">Reference proteome</keyword>
<dbReference type="InterPro" id="IPR012337">
    <property type="entry name" value="RNaseH-like_sf"/>
</dbReference>
<keyword evidence="1" id="KW-0677">Repeat</keyword>
<sequence length="2958" mass="335097">MPRLQQLSDESDGHCSQTTATPQAESTEPSIHLINITKCRARDKSFKAVASGRIKRPVLAFTFHRRQSLRRLPLDLDGSVASMQGSFSTRAESALGRQRRDRWSLQSASAWTPWPRAPTKTQPDRFSYSLEDDSEDEAVVFRKPRYVTRESTWEGLGYCGLLGHESINESVKLKPSGSFEESQLAKAIQSHESRRQERPPNAKTVESVELQPDSRAPRFWPPPDPSEGSLDDDGHERHAESEHPTEDPVVDPDLQRPRRRRRRKRPDVEQSPQSDRSSQCSELSQRSGELLGDLNRSLNDLVTTLKNANVPNLKTNTNNADGSSSQDSWNSRKGPERGLRFRSGAPPAPPAWRYSRDDIRSFAKWQNKLQVWKRQIQAYMPLRDAALMLYTSLSGEPEEELEHIDLDRLHSSTGIDYVESLLKKGLETKMVYQKRKLMSEFETIVRQSNESMRAFVNRYRRAERALESVGVTASGMYDSESMGNRLLERSRLSPENGRLVLIGSAFNLSFEAIAESLCMSFPEHKPPPPLFGKDGQPIKAFQPRRDWSSSSSSTSASTSSAASQSSKGNKGKSKGSGKSGFAPRHAFATEHQDLDPVEEEQEEPDAESYYDVQDAVEPDGQPQQDEPAEEHDVDGKQNLKAFQFGRGQPIYAKFLMVRQPVPQWLLRWKALLLAVLNLELMTLRWMSRMVKVGLASRVWLTLRERWEMRQEQEVLASQMRSAQYHPSECTHPEWKRYGNPKGSFARCTLCHTRRKWDPRNQCWEDIGLAQSASSSLPQPSPSNTLPASSTSRSLRATTSKAKAKPKAKSRGHPSSQSPLNEPTVQEIPQHVLDNLNLLTAENIHQIHQVHYQRLLNMAAEGPELEMEWQETGSQEDLYDWGEARHALQVEADTYEALANKHRYSRNKVDILETFAGNALVSKNASKYGLTAAMPLDYNTGTDLSTVEGQHWCFKIRKALHPLVLLQGLHCTPWLVMQENMNYNDRPEVLERIRDEERPTVVKSMEWCRQQHDDGNYYLIENPERSRIWSEESVLEMLEYTNGQIVKCHSGAYGGKNSKGEPIKKTFQFASNNPMLLEFLTKKLSAEQLALCVPLEGKEVTLSQHYPMGLVQAILKGIKKVAQLRNPCRFQPKQVLASFSTPVDDQQSWRNVMELASQHMDFLTSRDAIIQPHEPLYAQVQAMLPWQLTRVQVARRPLVNRHPLHFPYTHRGAALRYVDNPEVDVITEDLTELRFPRSRFKAPVELGIFWYGYPNEIDEEQGIPAEEAMMRDGVPVDEAGNFQPSQASQPIQNSEIYHDEITFPNSTGIDRSIKVSVSRMHKNLGHLPGPEMLKLLALNGITSDQVIKCIKNMQCAACARSRAPLRPNPAAAPPQCIGQFADNLQADIFYLRDLTSKNHPVLGVICEATHLHAATRLTSRNPSEVFDALRLCWLQNFGFPLRLAVDDDGAFKAEFDEKMSAGGTYLDVIPGEAHYKLGVIERHNGTLRMLLERIVDSMPCTDADDIDLAIVSALQAKNSAQQQSALMRCEALKAIAEASASSTLRRALLRKTSQQLQLEPQPGSLLAYWRWTTRSHRKRGGYRIARYLGKDPDGKTLWLQSGSHTVKVADTQVRDVFGYEDYVPDRQDLQALKNAEDNIRSDLWTDETLPEEVHPPDQVAEASGELDLDFEYPEVNAPIPVVDLTDDLDDPGQFVPRTPPELMEDAQQAAQDPYQDQIEATSVLKRPFETLAAQLTRARRVAQRSYELYNYRSFYGPPLQGLRCWARLDLLTKSPKKTMSTGPPMSSVKWRRTLDATSGDIIFEGPFNDNDDEEAHHFGSELSTLTELWHVGAKQAPSFFASDRELNSFEPGWDGSPDNCLPSSSKTFITAYVNELAEKEDDFETTLSESDEEFDDMSKGMPRKTRKEQKAQEKELSWREIMQQSDDYIQAFVEATIKEANSFTTWKSLQPIPEDEARRILNDPKLKKRIITSRRCYRDKNKNVPPLKAKTRIVCRGNQDPDLVNLTRQAPTPTRTSEMLVYIIFVSGANSKAFGSRDVWLLWCGDASTAFLQGDPDWSERAGKLLEAIGFICHSFDKMLFWFPDPHNAPAPCALLICYVDDFLLTHNSSFPFEKFQASFKWGSQQYAQPGAPLTFKGKEIHICHDEKNELYVKITQTTFINSLDKGMKIPKGKMSTKISDEHWPEFRSVSGCLQWLAGQCRLDLASAVSLSNRGSETTYADLDALNQTLDFAKSTAELGICIRAVPIDQSTVIVGYSDASWANAQGSASQHGQIIMLTSANEEGAHDSLQSLVSKEHLPACDEDESHVARRISSDERAKWRSSFNRFRHDGEIHRDDLNKALAHCGFDDRRQALIDEALEQVTRYTALNREEFMQFVCLYESRLHDLYRTEFLKYETSPGAMSVQSLPLLLQELGLEPRRVVLEELLKEVCRAGRPEVLGFRDVAAVMELLRAREGFLVAELDRFRGVFQDFDSDASGDMCAGELGSALSWLGFPYTNDKVQSLYKESDMNGNGVLSESEFVICLRHIQDAELSTIRQFLRERAVANGYGQRISSVRELEALLIKLGYQASAAALIDAMQEAGFCGKTDPEQLIDLSGIRMDMDDVCTLLHCLRNREGFTDAQMNDLRKAFQRNKSDDTERIPTSVLHKVLRWLGHCYTFDRAQQLIYEADPMGDQLDYTTFVKLVRKCRDFDRHAAVAAFHAADESRSGVLEPSEQLEALSTIDLAEFHHLPGPDEKDFTLERFLLRVSKYQEDRLLFLRKFYCFTVAEYETLRCHFNRSDKEGNGTLRRYELARLVETLFPHQSHMPEFRPILVKLLKEANADKSPATDLMALLAVTRKIKDESDVYHCSVYQKTLQSLNFSCREAAEFLSIYLPITEEGSRPVTCEDMLSLFIRSFEMTDGECQLLQAVFNEVLEEKGSGNMVNLGSRGEPGLDFLGFMLVMRRVIEVGVATIAN</sequence>
<dbReference type="Pfam" id="PF13499">
    <property type="entry name" value="EF-hand_7"/>
    <property type="match status" value="1"/>
</dbReference>
<feature type="compositionally biased region" description="Polar residues" evidence="3">
    <location>
        <begin position="270"/>
        <end position="286"/>
    </location>
</feature>
<feature type="compositionally biased region" description="Basic and acidic residues" evidence="3">
    <location>
        <begin position="232"/>
        <end position="246"/>
    </location>
</feature>
<dbReference type="InterPro" id="IPR001584">
    <property type="entry name" value="Integrase_cat-core"/>
</dbReference>
<feature type="compositionally biased region" description="Polar residues" evidence="3">
    <location>
        <begin position="1"/>
        <end position="29"/>
    </location>
</feature>
<dbReference type="PROSITE" id="PS00018">
    <property type="entry name" value="EF_HAND_1"/>
    <property type="match status" value="2"/>
</dbReference>
<reference evidence="6" key="1">
    <citation type="submission" date="2022-10" db="EMBL/GenBank/DDBJ databases">
        <authorList>
            <person name="Chen Y."/>
            <person name="Dougan E. K."/>
            <person name="Chan C."/>
            <person name="Rhodes N."/>
            <person name="Thang M."/>
        </authorList>
    </citation>
    <scope>NUCLEOTIDE SEQUENCE</scope>
</reference>
<feature type="domain" description="EF-hand" evidence="4">
    <location>
        <begin position="2769"/>
        <end position="2804"/>
    </location>
</feature>